<sequence length="124" mass="13201">MNDRELLELAAKAAGLELDWDVPDGASPWVITGAGDERGPGACWNPLDDDGDAFRLAVDLRIYTAPGPGSTCEAVTNFGWVCAVGAMNRAEAMRRAIVEAAVSVARLEQSKEKDQLIPGMDQPS</sequence>
<gene>
    <name evidence="1" type="ORF">BK660_21845</name>
</gene>
<accession>A0A423HXJ2</accession>
<comment type="caution">
    <text evidence="1">The sequence shown here is derived from an EMBL/GenBank/DDBJ whole genome shotgun (WGS) entry which is preliminary data.</text>
</comment>
<dbReference type="Proteomes" id="UP000285636">
    <property type="component" value="Unassembled WGS sequence"/>
</dbReference>
<protein>
    <recommendedName>
        <fullName evidence="3">DUF2591 domain-containing protein</fullName>
    </recommendedName>
</protein>
<dbReference type="RefSeq" id="WP_123435211.1">
    <property type="nucleotide sequence ID" value="NZ_MOBK01000009.1"/>
</dbReference>
<dbReference type="EMBL" id="MOBK01000009">
    <property type="protein sequence ID" value="RON17935.1"/>
    <property type="molecule type" value="Genomic_DNA"/>
</dbReference>
<proteinExistence type="predicted"/>
<evidence type="ECO:0000313" key="2">
    <source>
        <dbReference type="Proteomes" id="UP000285636"/>
    </source>
</evidence>
<dbReference type="AlphaFoldDB" id="A0A423HXJ2"/>
<organism evidence="1 2">
    <name type="scientific">Pseudomonas brassicacearum</name>
    <dbReference type="NCBI Taxonomy" id="930166"/>
    <lineage>
        <taxon>Bacteria</taxon>
        <taxon>Pseudomonadati</taxon>
        <taxon>Pseudomonadota</taxon>
        <taxon>Gammaproteobacteria</taxon>
        <taxon>Pseudomonadales</taxon>
        <taxon>Pseudomonadaceae</taxon>
        <taxon>Pseudomonas</taxon>
    </lineage>
</organism>
<name>A0A423HXJ2_9PSED</name>
<reference evidence="1 2" key="1">
    <citation type="submission" date="2016-10" db="EMBL/GenBank/DDBJ databases">
        <title>Comparative genome analysis of multiple Pseudomonas spp. focuses on biocontrol and plant growth promoting traits.</title>
        <authorList>
            <person name="Tao X.-Y."/>
            <person name="Taylor C.G."/>
        </authorList>
    </citation>
    <scope>NUCLEOTIDE SEQUENCE [LARGE SCALE GENOMIC DNA]</scope>
    <source>
        <strain evidence="1 2">38D7</strain>
    </source>
</reference>
<evidence type="ECO:0000313" key="1">
    <source>
        <dbReference type="EMBL" id="RON17935.1"/>
    </source>
</evidence>
<evidence type="ECO:0008006" key="3">
    <source>
        <dbReference type="Google" id="ProtNLM"/>
    </source>
</evidence>